<organism evidence="3 4">
    <name type="scientific">Candidatus Corynebacterium avicola</name>
    <dbReference type="NCBI Taxonomy" id="2838527"/>
    <lineage>
        <taxon>Bacteria</taxon>
        <taxon>Bacillati</taxon>
        <taxon>Actinomycetota</taxon>
        <taxon>Actinomycetes</taxon>
        <taxon>Mycobacteriales</taxon>
        <taxon>Corynebacteriaceae</taxon>
        <taxon>Corynebacterium</taxon>
    </lineage>
</organism>
<dbReference type="PANTHER" id="PTHR24094:SF15">
    <property type="entry name" value="AMP-DEPENDENT SYNTHETASE_LIGASE DOMAIN-CONTAINING PROTEIN-RELATED"/>
    <property type="match status" value="1"/>
</dbReference>
<dbReference type="EMBL" id="DXGC01000007">
    <property type="protein sequence ID" value="HIW90193.1"/>
    <property type="molecule type" value="Genomic_DNA"/>
</dbReference>
<evidence type="ECO:0000256" key="1">
    <source>
        <dbReference type="SAM" id="MobiDB-lite"/>
    </source>
</evidence>
<evidence type="ECO:0000313" key="3">
    <source>
        <dbReference type="EMBL" id="HIW90193.1"/>
    </source>
</evidence>
<dbReference type="AlphaFoldDB" id="A0A9D1UJZ3"/>
<feature type="region of interest" description="Disordered" evidence="1">
    <location>
        <begin position="324"/>
        <end position="343"/>
    </location>
</feature>
<dbReference type="PANTHER" id="PTHR24094">
    <property type="entry name" value="SECRETED PROTEIN"/>
    <property type="match status" value="1"/>
</dbReference>
<reference evidence="3" key="2">
    <citation type="submission" date="2021-04" db="EMBL/GenBank/DDBJ databases">
        <authorList>
            <person name="Gilroy R."/>
        </authorList>
    </citation>
    <scope>NUCLEOTIDE SEQUENCE</scope>
    <source>
        <strain evidence="3">CHK32-1732</strain>
    </source>
</reference>
<dbReference type="Pfam" id="PF07510">
    <property type="entry name" value="GmrSD_C"/>
    <property type="match status" value="1"/>
</dbReference>
<evidence type="ECO:0000259" key="2">
    <source>
        <dbReference type="SMART" id="SM00894"/>
    </source>
</evidence>
<protein>
    <submittedName>
        <fullName evidence="3">DUF1524 domain-containing protein</fullName>
    </submittedName>
</protein>
<evidence type="ECO:0000313" key="4">
    <source>
        <dbReference type="Proteomes" id="UP000824190"/>
    </source>
</evidence>
<feature type="compositionally biased region" description="Pro residues" evidence="1">
    <location>
        <begin position="269"/>
        <end position="291"/>
    </location>
</feature>
<dbReference type="SMART" id="SM00894">
    <property type="entry name" value="Excalibur"/>
    <property type="match status" value="1"/>
</dbReference>
<feature type="region of interest" description="Disordered" evidence="1">
    <location>
        <begin position="262"/>
        <end position="301"/>
    </location>
</feature>
<sequence length="343" mass="35186">MCAVGLTACSSDDSGEAAASSTTTVTTRDAATEAASDTTSAEASASADEDADADSGDGGAGASEPLPTSADAEVQDALTTLATLDVKGRASKTGYTRDQFGQRWKDIDRNGCDQRNDVLARDMTGVQRQGPCKVMSGTLDDPFTGQAINFVRGQGTSEAVQIDHVVALSDAWQKGAQQLSAETREQFANDHLNLLAVDGPANMQKSDGDAATWLPSNKGFRCTYVARQVEVKAKYELWVTSAERDAIARILGGCGAGELAPVNEAPAPVADPSPAPDPAPAQAPAPQPAAPAPAQEPVYPAGGGEPYYANCTAARAAGAAPLYAGSPGYRSAMDRDGDGVACE</sequence>
<name>A0A9D1UJZ3_9CORY</name>
<dbReference type="Pfam" id="PF05901">
    <property type="entry name" value="Excalibur"/>
    <property type="match status" value="1"/>
</dbReference>
<comment type="caution">
    <text evidence="3">The sequence shown here is derived from an EMBL/GenBank/DDBJ whole genome shotgun (WGS) entry which is preliminary data.</text>
</comment>
<dbReference type="InterPro" id="IPR011089">
    <property type="entry name" value="GmrSD_C"/>
</dbReference>
<gene>
    <name evidence="3" type="ORF">H9870_00775</name>
</gene>
<dbReference type="Proteomes" id="UP000824190">
    <property type="component" value="Unassembled WGS sequence"/>
</dbReference>
<dbReference type="InterPro" id="IPR008613">
    <property type="entry name" value="Excalibur_Ca-bd_domain"/>
</dbReference>
<reference evidence="3" key="1">
    <citation type="journal article" date="2021" name="PeerJ">
        <title>Extensive microbial diversity within the chicken gut microbiome revealed by metagenomics and culture.</title>
        <authorList>
            <person name="Gilroy R."/>
            <person name="Ravi A."/>
            <person name="Getino M."/>
            <person name="Pursley I."/>
            <person name="Horton D.L."/>
            <person name="Alikhan N.F."/>
            <person name="Baker D."/>
            <person name="Gharbi K."/>
            <person name="Hall N."/>
            <person name="Watson M."/>
            <person name="Adriaenssens E.M."/>
            <person name="Foster-Nyarko E."/>
            <person name="Jarju S."/>
            <person name="Secka A."/>
            <person name="Antonio M."/>
            <person name="Oren A."/>
            <person name="Chaudhuri R.R."/>
            <person name="La Ragione R."/>
            <person name="Hildebrand F."/>
            <person name="Pallen M.J."/>
        </authorList>
    </citation>
    <scope>NUCLEOTIDE SEQUENCE</scope>
    <source>
        <strain evidence="3">CHK32-1732</strain>
    </source>
</reference>
<feature type="region of interest" description="Disordered" evidence="1">
    <location>
        <begin position="1"/>
        <end position="70"/>
    </location>
</feature>
<feature type="compositionally biased region" description="Low complexity" evidence="1">
    <location>
        <begin position="292"/>
        <end position="301"/>
    </location>
</feature>
<accession>A0A9D1UJZ3</accession>
<feature type="compositionally biased region" description="Basic and acidic residues" evidence="1">
    <location>
        <begin position="332"/>
        <end position="343"/>
    </location>
</feature>
<feature type="domain" description="Excalibur calcium-binding" evidence="2">
    <location>
        <begin position="307"/>
        <end position="343"/>
    </location>
</feature>
<feature type="compositionally biased region" description="Low complexity" evidence="1">
    <location>
        <begin position="8"/>
        <end position="46"/>
    </location>
</feature>
<proteinExistence type="predicted"/>